<evidence type="ECO:0000256" key="4">
    <source>
        <dbReference type="ARBA" id="ARBA00022801"/>
    </source>
</evidence>
<dbReference type="GO" id="GO:0006004">
    <property type="term" value="P:fucose metabolic process"/>
    <property type="evidence" value="ECO:0007669"/>
    <property type="project" value="TreeGrafter"/>
</dbReference>
<dbReference type="InterPro" id="IPR017853">
    <property type="entry name" value="GH"/>
</dbReference>
<dbReference type="Gene3D" id="3.20.20.80">
    <property type="entry name" value="Glycosidases"/>
    <property type="match status" value="1"/>
</dbReference>
<dbReference type="GO" id="GO:0016139">
    <property type="term" value="P:glycoside catabolic process"/>
    <property type="evidence" value="ECO:0007669"/>
    <property type="project" value="TreeGrafter"/>
</dbReference>
<dbReference type="InterPro" id="IPR057739">
    <property type="entry name" value="Glyco_hydro_29_N"/>
</dbReference>
<dbReference type="Pfam" id="PF00754">
    <property type="entry name" value="F5_F8_type_C"/>
    <property type="match status" value="2"/>
</dbReference>
<comment type="similarity">
    <text evidence="1">Belongs to the glycosyl hydrolase 29 family.</text>
</comment>
<dbReference type="SUPFAM" id="SSF49785">
    <property type="entry name" value="Galactose-binding domain-like"/>
    <property type="match status" value="2"/>
</dbReference>
<evidence type="ECO:0000256" key="1">
    <source>
        <dbReference type="ARBA" id="ARBA00007951"/>
    </source>
</evidence>
<evidence type="ECO:0000256" key="2">
    <source>
        <dbReference type="ARBA" id="ARBA00012662"/>
    </source>
</evidence>
<keyword evidence="5" id="KW-0326">Glycosidase</keyword>
<dbReference type="EMBL" id="PYGK01000016">
    <property type="protein sequence ID" value="PSL24034.1"/>
    <property type="molecule type" value="Genomic_DNA"/>
</dbReference>
<evidence type="ECO:0000313" key="8">
    <source>
        <dbReference type="Proteomes" id="UP000240978"/>
    </source>
</evidence>
<dbReference type="InterPro" id="IPR026876">
    <property type="entry name" value="Fn3_assoc_repeat"/>
</dbReference>
<evidence type="ECO:0000313" key="7">
    <source>
        <dbReference type="EMBL" id="PSL24034.1"/>
    </source>
</evidence>
<dbReference type="InterPro" id="IPR000421">
    <property type="entry name" value="FA58C"/>
</dbReference>
<accession>A0A2P8FQN7</accession>
<dbReference type="Pfam" id="PF01120">
    <property type="entry name" value="Alpha_L_fucos"/>
    <property type="match status" value="1"/>
</dbReference>
<comment type="caution">
    <text evidence="7">The sequence shown here is derived from an EMBL/GenBank/DDBJ whole genome shotgun (WGS) entry which is preliminary data.</text>
</comment>
<dbReference type="EC" id="3.2.1.51" evidence="2"/>
<sequence>MRKVLLLLALFGAQRYVWGQSAPKPYGALPTDAQLKWHEMEMYCLIHFGVNTYLDHEWGYGDEDPGLVNPTQFDAKQIVGAAKAGGFKGIVVVAKHHDGLCLWPTQTTPHNISKSKWKNGKGDIIKEYQLACEQLGLKLGLYCSPWDRNNPEYGKPAYLEIYRNQLRELYSHYGPLFTSWHDGANGGSGYYGGANETRGIDRTTYYDWDGTWAITRKMQPGAVLFGDVGPDVRWVGNEEGHAGKTCWATYTPVAPDPGRKPANGYAETDLATEGTRNGMHWMPAECDVPLRPGWFYHASQNPQVKTPSELLDLYYESVGRGAGLDLGLSPDQRGLLNAADVASLKGFGQLLRQTFAVNLAKGAQLKASNVRGNNKASFGPQFLLDNDRYSYWATDDSVTTPTLELNLGAQKTFNVIRLRENIKLGQRIDAVAIDIPEKDGWKEIATATSIGSNRLIRLEKNITADKVRLRITGAPVCIALSDFGLYKEPVHIKAPLINRDKSGMVTISSDASTHPVYYTLDGTEPSAKALLYKGPFLFADGGTIKARSMDKQLAGDISTRIFGIGKKGWKVVEAPEGSHADNVIDEDETSNWSTLTPELSGKLPVEVTIDMGAERAIKAFTYLPRQDKKNEGLIGHYAFYISNNGKDWEKAREGDFHNIEANPVQQLVLLPKTLKARYFRFSALHINTGKGVSVAELGIISR</sequence>
<dbReference type="PROSITE" id="PS50022">
    <property type="entry name" value="FA58C_3"/>
    <property type="match status" value="1"/>
</dbReference>
<keyword evidence="3" id="KW-0732">Signal</keyword>
<keyword evidence="4" id="KW-0378">Hydrolase</keyword>
<dbReference type="Pfam" id="PF13287">
    <property type="entry name" value="Fn3_assoc"/>
    <property type="match status" value="1"/>
</dbReference>
<dbReference type="InterPro" id="IPR000933">
    <property type="entry name" value="Glyco_hydro_29"/>
</dbReference>
<dbReference type="RefSeq" id="WP_106605241.1">
    <property type="nucleotide sequence ID" value="NZ_PYGK01000016.1"/>
</dbReference>
<proteinExistence type="inferred from homology"/>
<evidence type="ECO:0000256" key="3">
    <source>
        <dbReference type="ARBA" id="ARBA00022729"/>
    </source>
</evidence>
<dbReference type="Proteomes" id="UP000240978">
    <property type="component" value="Unassembled WGS sequence"/>
</dbReference>
<organism evidence="7 8">
    <name type="scientific">Chitinophaga ginsengisoli</name>
    <dbReference type="NCBI Taxonomy" id="363837"/>
    <lineage>
        <taxon>Bacteria</taxon>
        <taxon>Pseudomonadati</taxon>
        <taxon>Bacteroidota</taxon>
        <taxon>Chitinophagia</taxon>
        <taxon>Chitinophagales</taxon>
        <taxon>Chitinophagaceae</taxon>
        <taxon>Chitinophaga</taxon>
    </lineage>
</organism>
<reference evidence="7 8" key="1">
    <citation type="submission" date="2018-03" db="EMBL/GenBank/DDBJ databases">
        <title>Genomic Encyclopedia of Archaeal and Bacterial Type Strains, Phase II (KMG-II): from individual species to whole genera.</title>
        <authorList>
            <person name="Goeker M."/>
        </authorList>
    </citation>
    <scope>NUCLEOTIDE SEQUENCE [LARGE SCALE GENOMIC DNA]</scope>
    <source>
        <strain evidence="7 8">DSM 18107</strain>
    </source>
</reference>
<dbReference type="PANTHER" id="PTHR10030:SF37">
    <property type="entry name" value="ALPHA-L-FUCOSIDASE-RELATED"/>
    <property type="match status" value="1"/>
</dbReference>
<keyword evidence="8" id="KW-1185">Reference proteome</keyword>
<dbReference type="GO" id="GO:0005764">
    <property type="term" value="C:lysosome"/>
    <property type="evidence" value="ECO:0007669"/>
    <property type="project" value="TreeGrafter"/>
</dbReference>
<dbReference type="Gene3D" id="2.60.120.260">
    <property type="entry name" value="Galactose-binding domain-like"/>
    <property type="match status" value="2"/>
</dbReference>
<evidence type="ECO:0000256" key="5">
    <source>
        <dbReference type="ARBA" id="ARBA00023295"/>
    </source>
</evidence>
<dbReference type="SUPFAM" id="SSF51445">
    <property type="entry name" value="(Trans)glycosidases"/>
    <property type="match status" value="1"/>
</dbReference>
<protein>
    <recommendedName>
        <fullName evidence="2">alpha-L-fucosidase</fullName>
        <ecNumber evidence="2">3.2.1.51</ecNumber>
    </recommendedName>
</protein>
<dbReference type="GO" id="GO:0004560">
    <property type="term" value="F:alpha-L-fucosidase activity"/>
    <property type="evidence" value="ECO:0007669"/>
    <property type="project" value="InterPro"/>
</dbReference>
<dbReference type="AlphaFoldDB" id="A0A2P8FQN7"/>
<dbReference type="InterPro" id="IPR008979">
    <property type="entry name" value="Galactose-bd-like_sf"/>
</dbReference>
<dbReference type="PANTHER" id="PTHR10030">
    <property type="entry name" value="ALPHA-L-FUCOSIDASE"/>
    <property type="match status" value="1"/>
</dbReference>
<dbReference type="OrthoDB" id="107551at2"/>
<name>A0A2P8FQN7_9BACT</name>
<dbReference type="SMART" id="SM00812">
    <property type="entry name" value="Alpha_L_fucos"/>
    <property type="match status" value="1"/>
</dbReference>
<evidence type="ECO:0000259" key="6">
    <source>
        <dbReference type="PROSITE" id="PS50022"/>
    </source>
</evidence>
<gene>
    <name evidence="7" type="ORF">CLV42_11620</name>
</gene>
<feature type="domain" description="F5/8 type C" evidence="6">
    <location>
        <begin position="585"/>
        <end position="702"/>
    </location>
</feature>